<gene>
    <name evidence="2" type="ORF">GALMADRAFT_148398</name>
</gene>
<feature type="region of interest" description="Disordered" evidence="1">
    <location>
        <begin position="192"/>
        <end position="277"/>
    </location>
</feature>
<dbReference type="HOGENOM" id="CLU_1004904_0_0_1"/>
<feature type="compositionally biased region" description="Low complexity" evidence="1">
    <location>
        <begin position="234"/>
        <end position="247"/>
    </location>
</feature>
<organism evidence="2 3">
    <name type="scientific">Galerina marginata (strain CBS 339.88)</name>
    <dbReference type="NCBI Taxonomy" id="685588"/>
    <lineage>
        <taxon>Eukaryota</taxon>
        <taxon>Fungi</taxon>
        <taxon>Dikarya</taxon>
        <taxon>Basidiomycota</taxon>
        <taxon>Agaricomycotina</taxon>
        <taxon>Agaricomycetes</taxon>
        <taxon>Agaricomycetidae</taxon>
        <taxon>Agaricales</taxon>
        <taxon>Agaricineae</taxon>
        <taxon>Strophariaceae</taxon>
        <taxon>Galerina</taxon>
    </lineage>
</organism>
<name>A0A067SGC0_GALM3</name>
<keyword evidence="3" id="KW-1185">Reference proteome</keyword>
<feature type="compositionally biased region" description="Pro residues" evidence="1">
    <location>
        <begin position="222"/>
        <end position="233"/>
    </location>
</feature>
<evidence type="ECO:0000256" key="1">
    <source>
        <dbReference type="SAM" id="MobiDB-lite"/>
    </source>
</evidence>
<reference evidence="3" key="1">
    <citation type="journal article" date="2014" name="Proc. Natl. Acad. Sci. U.S.A.">
        <title>Extensive sampling of basidiomycete genomes demonstrates inadequacy of the white-rot/brown-rot paradigm for wood decay fungi.</title>
        <authorList>
            <person name="Riley R."/>
            <person name="Salamov A.A."/>
            <person name="Brown D.W."/>
            <person name="Nagy L.G."/>
            <person name="Floudas D."/>
            <person name="Held B.W."/>
            <person name="Levasseur A."/>
            <person name="Lombard V."/>
            <person name="Morin E."/>
            <person name="Otillar R."/>
            <person name="Lindquist E.A."/>
            <person name="Sun H."/>
            <person name="LaButti K.M."/>
            <person name="Schmutz J."/>
            <person name="Jabbour D."/>
            <person name="Luo H."/>
            <person name="Baker S.E."/>
            <person name="Pisabarro A.G."/>
            <person name="Walton J.D."/>
            <person name="Blanchette R.A."/>
            <person name="Henrissat B."/>
            <person name="Martin F."/>
            <person name="Cullen D."/>
            <person name="Hibbett D.S."/>
            <person name="Grigoriev I.V."/>
        </authorList>
    </citation>
    <scope>NUCLEOTIDE SEQUENCE [LARGE SCALE GENOMIC DNA]</scope>
    <source>
        <strain evidence="3">CBS 339.88</strain>
    </source>
</reference>
<evidence type="ECO:0000313" key="3">
    <source>
        <dbReference type="Proteomes" id="UP000027222"/>
    </source>
</evidence>
<dbReference type="EMBL" id="KL142432">
    <property type="protein sequence ID" value="KDR65813.1"/>
    <property type="molecule type" value="Genomic_DNA"/>
</dbReference>
<evidence type="ECO:0000313" key="2">
    <source>
        <dbReference type="EMBL" id="KDR65813.1"/>
    </source>
</evidence>
<proteinExistence type="predicted"/>
<protein>
    <submittedName>
        <fullName evidence="2">Uncharacterized protein</fullName>
    </submittedName>
</protein>
<dbReference type="Proteomes" id="UP000027222">
    <property type="component" value="Unassembled WGS sequence"/>
</dbReference>
<sequence>MDAPRLPLPPRDPLAQEPRPVNMCFHYWADDRYPYLPFVRTSPFIGPLMSRFANFDSHRLVKGSVGWHLPHDTGKEWKVFERTLYSTADALLTLFKEKHPEIKCLWTPPKKPSAYGYFDTQKTEKAALAVAKDSIAGFVLYMAYTSFLIGLLQACGNSWAPQTVADLLEASKSKLHPAWAAELEESGVGVFDHTVAHPNPSASSESFQRRPSPEGATTPIATPLPPKSEPGSPPKDLLTAAAAALSPPSKPDAHFQAQTQPKNLRPPELRQPETRPT</sequence>
<feature type="compositionally biased region" description="Basic and acidic residues" evidence="1">
    <location>
        <begin position="265"/>
        <end position="277"/>
    </location>
</feature>
<accession>A0A067SGC0</accession>
<dbReference type="AlphaFoldDB" id="A0A067SGC0"/>